<comment type="caution">
    <text evidence="3">The sequence shown here is derived from an EMBL/GenBank/DDBJ whole genome shotgun (WGS) entry which is preliminary data.</text>
</comment>
<dbReference type="EMBL" id="BDGU01000537">
    <property type="protein sequence ID" value="GAW07937.1"/>
    <property type="molecule type" value="Genomic_DNA"/>
</dbReference>
<protein>
    <submittedName>
        <fullName evidence="3">Uncharacterized protein</fullName>
    </submittedName>
</protein>
<keyword evidence="4" id="KW-1185">Reference proteome</keyword>
<accession>A0A1Q3EL43</accession>
<feature type="compositionally biased region" description="Low complexity" evidence="1">
    <location>
        <begin position="205"/>
        <end position="218"/>
    </location>
</feature>
<keyword evidence="2" id="KW-1133">Transmembrane helix</keyword>
<feature type="region of interest" description="Disordered" evidence="1">
    <location>
        <begin position="120"/>
        <end position="233"/>
    </location>
</feature>
<proteinExistence type="predicted"/>
<dbReference type="Proteomes" id="UP000188533">
    <property type="component" value="Unassembled WGS sequence"/>
</dbReference>
<dbReference type="STRING" id="5353.A0A1Q3EL43"/>
<name>A0A1Q3EL43_LENED</name>
<gene>
    <name evidence="3" type="ORF">LENED_009966</name>
</gene>
<feature type="compositionally biased region" description="Pro residues" evidence="1">
    <location>
        <begin position="123"/>
        <end position="144"/>
    </location>
</feature>
<dbReference type="AlphaFoldDB" id="A0A1Q3EL43"/>
<evidence type="ECO:0000256" key="2">
    <source>
        <dbReference type="SAM" id="Phobius"/>
    </source>
</evidence>
<keyword evidence="2" id="KW-0472">Membrane</keyword>
<keyword evidence="2" id="KW-0812">Transmembrane</keyword>
<evidence type="ECO:0000313" key="3">
    <source>
        <dbReference type="EMBL" id="GAW07937.1"/>
    </source>
</evidence>
<evidence type="ECO:0000313" key="4">
    <source>
        <dbReference type="Proteomes" id="UP000188533"/>
    </source>
</evidence>
<reference evidence="3 4" key="2">
    <citation type="submission" date="2017-02" db="EMBL/GenBank/DDBJ databases">
        <title>A genome survey and senescence transcriptome analysis in Lentinula edodes.</title>
        <authorList>
            <person name="Sakamoto Y."/>
            <person name="Nakade K."/>
            <person name="Sato S."/>
            <person name="Yoshida Y."/>
            <person name="Miyazaki K."/>
            <person name="Natsume S."/>
            <person name="Konno N."/>
        </authorList>
    </citation>
    <scope>NUCLEOTIDE SEQUENCE [LARGE SCALE GENOMIC DNA]</scope>
    <source>
        <strain evidence="3 4">NBRC 111202</strain>
    </source>
</reference>
<reference evidence="3 4" key="1">
    <citation type="submission" date="2016-08" db="EMBL/GenBank/DDBJ databases">
        <authorList>
            <consortium name="Lentinula edodes genome sequencing consortium"/>
            <person name="Sakamoto Y."/>
            <person name="Nakade K."/>
            <person name="Sato S."/>
            <person name="Yoshida Y."/>
            <person name="Miyazaki K."/>
            <person name="Natsume S."/>
            <person name="Konno N."/>
        </authorList>
    </citation>
    <scope>NUCLEOTIDE SEQUENCE [LARGE SCALE GENOMIC DNA]</scope>
    <source>
        <strain evidence="3 4">NBRC 111202</strain>
    </source>
</reference>
<organism evidence="3 4">
    <name type="scientific">Lentinula edodes</name>
    <name type="common">Shiitake mushroom</name>
    <name type="synonym">Lentinus edodes</name>
    <dbReference type="NCBI Taxonomy" id="5353"/>
    <lineage>
        <taxon>Eukaryota</taxon>
        <taxon>Fungi</taxon>
        <taxon>Dikarya</taxon>
        <taxon>Basidiomycota</taxon>
        <taxon>Agaricomycotina</taxon>
        <taxon>Agaricomycetes</taxon>
        <taxon>Agaricomycetidae</taxon>
        <taxon>Agaricales</taxon>
        <taxon>Marasmiineae</taxon>
        <taxon>Omphalotaceae</taxon>
        <taxon>Lentinula</taxon>
    </lineage>
</organism>
<feature type="compositionally biased region" description="Basic residues" evidence="1">
    <location>
        <begin position="148"/>
        <end position="159"/>
    </location>
</feature>
<evidence type="ECO:0000256" key="1">
    <source>
        <dbReference type="SAM" id="MobiDB-lite"/>
    </source>
</evidence>
<feature type="transmembrane region" description="Helical" evidence="2">
    <location>
        <begin position="23"/>
        <end position="42"/>
    </location>
</feature>
<sequence length="233" mass="25343">MKYSGSTEKFNSNACFPFLRQRFWAFLISVPLGTLCISYWQISMTSNGGRNPNAGFNGAPPKYLNDFSKALAGEVRILLEEVGKLRDERRQLQFEIAELMAVKSKHSLGGQYAPPEWIAKQLEPPPAPQPEEAPPPAPSQPAPPGWRTVHKRPERRPKSTKAIEPQVPQAPVLPAPHPHMASGPNVPAWAQWRPNPVLSPAPRQGTPAPFPGAAAPTPSSRGGLFGPPSPPPK</sequence>